<evidence type="ECO:0000256" key="3">
    <source>
        <dbReference type="ARBA" id="ARBA00023002"/>
    </source>
</evidence>
<dbReference type="GO" id="GO:0006826">
    <property type="term" value="P:iron ion transport"/>
    <property type="evidence" value="ECO:0007669"/>
    <property type="project" value="InterPro"/>
</dbReference>
<keyword evidence="1" id="KW-0409">Iron storage</keyword>
<dbReference type="InterPro" id="IPR009040">
    <property type="entry name" value="Ferritin-like_diiron"/>
</dbReference>
<evidence type="ECO:0000259" key="5">
    <source>
        <dbReference type="PROSITE" id="PS50905"/>
    </source>
</evidence>
<dbReference type="Pfam" id="PF00210">
    <property type="entry name" value="Ferritin"/>
    <property type="match status" value="1"/>
</dbReference>
<dbReference type="GO" id="GO:0004322">
    <property type="term" value="F:ferroxidase activity"/>
    <property type="evidence" value="ECO:0007669"/>
    <property type="project" value="TreeGrafter"/>
</dbReference>
<dbReference type="Gene3D" id="1.20.1260.10">
    <property type="match status" value="1"/>
</dbReference>
<dbReference type="GO" id="GO:0008199">
    <property type="term" value="F:ferric iron binding"/>
    <property type="evidence" value="ECO:0007669"/>
    <property type="project" value="InterPro"/>
</dbReference>
<feature type="domain" description="Ferritin-like diiron" evidence="5">
    <location>
        <begin position="1"/>
        <end position="145"/>
    </location>
</feature>
<dbReference type="CDD" id="cd01055">
    <property type="entry name" value="Nonheme_Ferritin"/>
    <property type="match status" value="1"/>
</dbReference>
<dbReference type="PANTHER" id="PTHR11431">
    <property type="entry name" value="FERRITIN"/>
    <property type="match status" value="1"/>
</dbReference>
<keyword evidence="4" id="KW-0408">Iron</keyword>
<accession>A0A0W8FHL9</accession>
<dbReference type="InterPro" id="IPR008331">
    <property type="entry name" value="Ferritin_DPS_dom"/>
</dbReference>
<protein>
    <submittedName>
        <fullName evidence="6">Ferritin-like protein 2</fullName>
    </submittedName>
</protein>
<dbReference type="InterPro" id="IPR041719">
    <property type="entry name" value="Ferritin_prok"/>
</dbReference>
<dbReference type="InterPro" id="IPR012347">
    <property type="entry name" value="Ferritin-like"/>
</dbReference>
<gene>
    <name evidence="6" type="ORF">ASZ90_009881</name>
</gene>
<comment type="caution">
    <text evidence="6">The sequence shown here is derived from an EMBL/GenBank/DDBJ whole genome shotgun (WGS) entry which is preliminary data.</text>
</comment>
<dbReference type="GO" id="GO:0008198">
    <property type="term" value="F:ferrous iron binding"/>
    <property type="evidence" value="ECO:0007669"/>
    <property type="project" value="TreeGrafter"/>
</dbReference>
<dbReference type="AlphaFoldDB" id="A0A0W8FHL9"/>
<organism evidence="6">
    <name type="scientific">hydrocarbon metagenome</name>
    <dbReference type="NCBI Taxonomy" id="938273"/>
    <lineage>
        <taxon>unclassified sequences</taxon>
        <taxon>metagenomes</taxon>
        <taxon>ecological metagenomes</taxon>
    </lineage>
</organism>
<dbReference type="SUPFAM" id="SSF47240">
    <property type="entry name" value="Ferritin-like"/>
    <property type="match status" value="1"/>
</dbReference>
<name>A0A0W8FHL9_9ZZZZ</name>
<dbReference type="GO" id="GO:0042802">
    <property type="term" value="F:identical protein binding"/>
    <property type="evidence" value="ECO:0007669"/>
    <property type="project" value="UniProtKB-ARBA"/>
</dbReference>
<sequence length="167" mass="19265">MISQRMGDAINEQVMWEMYSAYLYLSMSAYFESTGLRGFAHWMRVQAREELGHAMKLYDHLVDRGYRITLLPIDAPPGEWNSPEQVFFETYEHEQKVTGLIDGLMQIAREENDGASQQMLRWFVDEQEEEEESALGALEKVRAAGGESERLAALDRELGQRTFHAPE</sequence>
<keyword evidence="2" id="KW-0479">Metal-binding</keyword>
<reference evidence="6" key="1">
    <citation type="journal article" date="2015" name="Proc. Natl. Acad. Sci. U.S.A.">
        <title>Networks of energetic and metabolic interactions define dynamics in microbial communities.</title>
        <authorList>
            <person name="Embree M."/>
            <person name="Liu J.K."/>
            <person name="Al-Bassam M.M."/>
            <person name="Zengler K."/>
        </authorList>
    </citation>
    <scope>NUCLEOTIDE SEQUENCE</scope>
</reference>
<proteinExistence type="predicted"/>
<dbReference type="PANTHER" id="PTHR11431:SF127">
    <property type="entry name" value="BACTERIAL NON-HEME FERRITIN"/>
    <property type="match status" value="1"/>
</dbReference>
<dbReference type="FunFam" id="1.20.1260.10:FF:000001">
    <property type="entry name" value="Non-heme ferritin"/>
    <property type="match status" value="1"/>
</dbReference>
<keyword evidence="3" id="KW-0560">Oxidoreductase</keyword>
<evidence type="ECO:0000313" key="6">
    <source>
        <dbReference type="EMBL" id="KUG20379.1"/>
    </source>
</evidence>
<dbReference type="GO" id="GO:0005829">
    <property type="term" value="C:cytosol"/>
    <property type="evidence" value="ECO:0007669"/>
    <property type="project" value="TreeGrafter"/>
</dbReference>
<evidence type="ECO:0000256" key="1">
    <source>
        <dbReference type="ARBA" id="ARBA00022434"/>
    </source>
</evidence>
<evidence type="ECO:0000256" key="2">
    <source>
        <dbReference type="ARBA" id="ARBA00022723"/>
    </source>
</evidence>
<dbReference type="GO" id="GO:0006879">
    <property type="term" value="P:intracellular iron ion homeostasis"/>
    <property type="evidence" value="ECO:0007669"/>
    <property type="project" value="UniProtKB-KW"/>
</dbReference>
<dbReference type="InterPro" id="IPR009078">
    <property type="entry name" value="Ferritin-like_SF"/>
</dbReference>
<evidence type="ECO:0000256" key="4">
    <source>
        <dbReference type="ARBA" id="ARBA00023004"/>
    </source>
</evidence>
<dbReference type="InterPro" id="IPR001519">
    <property type="entry name" value="Ferritin"/>
</dbReference>
<dbReference type="PROSITE" id="PS50905">
    <property type="entry name" value="FERRITIN_LIKE"/>
    <property type="match status" value="1"/>
</dbReference>
<dbReference type="EMBL" id="LNQE01001196">
    <property type="protein sequence ID" value="KUG20379.1"/>
    <property type="molecule type" value="Genomic_DNA"/>
</dbReference>